<feature type="compositionally biased region" description="Low complexity" evidence="1">
    <location>
        <begin position="487"/>
        <end position="507"/>
    </location>
</feature>
<keyword evidence="4" id="KW-1185">Reference proteome</keyword>
<evidence type="ECO:0000313" key="4">
    <source>
        <dbReference type="Proteomes" id="UP001499938"/>
    </source>
</evidence>
<feature type="compositionally biased region" description="Low complexity" evidence="1">
    <location>
        <begin position="335"/>
        <end position="358"/>
    </location>
</feature>
<feature type="compositionally biased region" description="Acidic residues" evidence="1">
    <location>
        <begin position="440"/>
        <end position="449"/>
    </location>
</feature>
<reference evidence="4" key="1">
    <citation type="journal article" date="2019" name="Int. J. Syst. Evol. Microbiol.">
        <title>The Global Catalogue of Microorganisms (GCM) 10K type strain sequencing project: providing services to taxonomists for standard genome sequencing and annotation.</title>
        <authorList>
            <consortium name="The Broad Institute Genomics Platform"/>
            <consortium name="The Broad Institute Genome Sequencing Center for Infectious Disease"/>
            <person name="Wu L."/>
            <person name="Ma J."/>
        </authorList>
    </citation>
    <scope>NUCLEOTIDE SEQUENCE [LARGE SCALE GENOMIC DNA]</scope>
    <source>
        <strain evidence="4">JCM 15592</strain>
    </source>
</reference>
<comment type="caution">
    <text evidence="3">The sequence shown here is derived from an EMBL/GenBank/DDBJ whole genome shotgun (WGS) entry which is preliminary data.</text>
</comment>
<organism evidence="3 4">
    <name type="scientific">Nostocoides veronense</name>
    <dbReference type="NCBI Taxonomy" id="330836"/>
    <lineage>
        <taxon>Bacteria</taxon>
        <taxon>Bacillati</taxon>
        <taxon>Actinomycetota</taxon>
        <taxon>Actinomycetes</taxon>
        <taxon>Micrococcales</taxon>
        <taxon>Intrasporangiaceae</taxon>
        <taxon>Nostocoides</taxon>
    </lineage>
</organism>
<dbReference type="Pfam" id="PF11268">
    <property type="entry name" value="DUF3071"/>
    <property type="match status" value="1"/>
</dbReference>
<evidence type="ECO:0000256" key="1">
    <source>
        <dbReference type="SAM" id="MobiDB-lite"/>
    </source>
</evidence>
<proteinExistence type="predicted"/>
<protein>
    <submittedName>
        <fullName evidence="3">Septation protein SepH</fullName>
    </submittedName>
</protein>
<name>A0ABP4XWK4_9MICO</name>
<evidence type="ECO:0000259" key="2">
    <source>
        <dbReference type="Pfam" id="PF11268"/>
    </source>
</evidence>
<feature type="domain" description="DUF3071" evidence="2">
    <location>
        <begin position="1"/>
        <end position="164"/>
    </location>
</feature>
<dbReference type="InterPro" id="IPR047682">
    <property type="entry name" value="SepH-like"/>
</dbReference>
<feature type="compositionally biased region" description="Basic and acidic residues" evidence="1">
    <location>
        <begin position="365"/>
        <end position="376"/>
    </location>
</feature>
<dbReference type="RefSeq" id="WP_344082967.1">
    <property type="nucleotide sequence ID" value="NZ_BAAAPO010000023.1"/>
</dbReference>
<feature type="region of interest" description="Disordered" evidence="1">
    <location>
        <begin position="242"/>
        <end position="261"/>
    </location>
</feature>
<feature type="compositionally biased region" description="Acidic residues" evidence="1">
    <location>
        <begin position="384"/>
        <end position="397"/>
    </location>
</feature>
<sequence length="554" mass="57786">MQELRLVGVHEDGRHLLLSAADGTRFKVALNDDLRVASRGRRSGVGAGMPAPSSAREVQALVRSGLSVEEVAERAGWPISKVTVFAAPVLAERGHVAGRAAAVRLRSEDGEAERLSTRVERRLAGRGVDPDEVDWDAARDDAGVWHVHIEFVAGGRERRAVWRFDTATEHVNAMDDEARWLSEDDDHGARVQPHRFGGEQVFDVEKTGGVVGEDDQLLIVPAPPAPRGDPTDALMTAIREHSHAGERGGRRRSRSARAKVAPVKAVPVKAMAASSEAEPVQAVPTEAVTVEAAPVPAASAEGAEAVEAVNAAETVDTAVPEAATTGVASSEADTSEASPGEPAPAEVAEAETTPADVTGGADVSESDRPVAAEAEPRLVGADELPFEDFDSDADELDATASATPPRADGPDLAAAPSEPVLETRASRRAAAEAAGVVPEEGVDFPDSDEIPPPARGIHPNDRLPDEPLADEEEDDGIPPARTEAEAESATSEAEPSQAQAPEESPAANLEVAADAPTPDAPKSGPAASKRKGRVGVPSWNDVMFGPPRGATEKD</sequence>
<feature type="region of interest" description="Disordered" evidence="1">
    <location>
        <begin position="324"/>
        <end position="554"/>
    </location>
</feature>
<gene>
    <name evidence="3" type="primary">sepH</name>
    <name evidence="3" type="ORF">GCM10009811_14300</name>
</gene>
<accession>A0ABP4XWK4</accession>
<dbReference type="EMBL" id="BAAAPO010000023">
    <property type="protein sequence ID" value="GAA1790550.1"/>
    <property type="molecule type" value="Genomic_DNA"/>
</dbReference>
<dbReference type="InterPro" id="IPR021421">
    <property type="entry name" value="DUF3071"/>
</dbReference>
<dbReference type="NCBIfam" id="NF040712">
    <property type="entry name" value="SepH"/>
    <property type="match status" value="1"/>
</dbReference>
<feature type="compositionally biased region" description="Acidic residues" evidence="1">
    <location>
        <begin position="467"/>
        <end position="476"/>
    </location>
</feature>
<evidence type="ECO:0000313" key="3">
    <source>
        <dbReference type="EMBL" id="GAA1790550.1"/>
    </source>
</evidence>
<dbReference type="Proteomes" id="UP001499938">
    <property type="component" value="Unassembled WGS sequence"/>
</dbReference>